<dbReference type="Pfam" id="PF00370">
    <property type="entry name" value="FGGY_N"/>
    <property type="match status" value="1"/>
</dbReference>
<comment type="function">
    <text evidence="4">Phosphorylates D-xylulose to produce D-xylulose 5-phosphate, a molecule that may play an important role in the regulation of glucose metabolism and lipogenesis.</text>
</comment>
<evidence type="ECO:0000259" key="6">
    <source>
        <dbReference type="Pfam" id="PF00370"/>
    </source>
</evidence>
<dbReference type="InterPro" id="IPR042024">
    <property type="entry name" value="D-XK_euk"/>
</dbReference>
<comment type="catalytic activity">
    <reaction evidence="4">
        <text>D-xylulose + ATP = D-xylulose 5-phosphate + ADP + H(+)</text>
        <dbReference type="Rhea" id="RHEA:10964"/>
        <dbReference type="ChEBI" id="CHEBI:15378"/>
        <dbReference type="ChEBI" id="CHEBI:17140"/>
        <dbReference type="ChEBI" id="CHEBI:30616"/>
        <dbReference type="ChEBI" id="CHEBI:57737"/>
        <dbReference type="ChEBI" id="CHEBI:456216"/>
        <dbReference type="EC" id="2.7.1.17"/>
    </reaction>
</comment>
<dbReference type="EMBL" id="JARBDR010000793">
    <property type="protein sequence ID" value="KAJ8307079.1"/>
    <property type="molecule type" value="Genomic_DNA"/>
</dbReference>
<keyword evidence="5" id="KW-0472">Membrane</keyword>
<sequence length="478" mass="53080">MSKTHGNHGRNYIKVTAVYDDLQMIYESAVKFDTDLPEFKTHGGAHIHDDQVTVTAPTTMWIKAFNISPKALEMLLNRMQNGGFDFSKVKCVSGAGQRKDKLKLPMIVIVCILIVAFQLFQQQHGSVYWKKGAREKLKNELLLYSLYDQLKDCFSIPDSPIWMDASTTAQCKKLEEAVGGAMRLAEITGARAFERYTGTQIMKISENNTEAYNNTERISLVSSFAASLFLGDYAPIDYSDGSGMNLFDITKHTWSPECLQACGDDLANKLGEPVPSPKILGNISEYLVMKYNFPKDCKVVAFTGTSDSVFKNGSLTRERIKDKCAEGSWDRFAELLQSTPMGNNGNIEIQPLVSGDYRFNDKNQQVDSFPPETEVRAVIEGQFMARRMYAELRGMKTDPNTRIIATGGASINKSILQVMSDVFNAPVYITDVANSASLGGCYRAKHGLTGQKFEEVVKGHPEPICVAKPTPGAEQLWS</sequence>
<keyword evidence="4" id="KW-0547">Nucleotide-binding</keyword>
<keyword evidence="3 4" id="KW-0418">Kinase</keyword>
<dbReference type="InterPro" id="IPR043129">
    <property type="entry name" value="ATPase_NBD"/>
</dbReference>
<feature type="domain" description="Carbohydrate kinase FGGY C-terminal" evidence="7">
    <location>
        <begin position="364"/>
        <end position="444"/>
    </location>
</feature>
<evidence type="ECO:0000313" key="8">
    <source>
        <dbReference type="EMBL" id="KAJ8307079.1"/>
    </source>
</evidence>
<dbReference type="SUPFAM" id="SSF53067">
    <property type="entry name" value="Actin-like ATPase domain"/>
    <property type="match status" value="2"/>
</dbReference>
<keyword evidence="2 4" id="KW-0808">Transferase</keyword>
<comment type="similarity">
    <text evidence="1 4">Belongs to the FGGY kinase family.</text>
</comment>
<dbReference type="Pfam" id="PF02782">
    <property type="entry name" value="FGGY_C"/>
    <property type="match status" value="1"/>
</dbReference>
<dbReference type="Gene3D" id="3.30.420.40">
    <property type="match status" value="3"/>
</dbReference>
<evidence type="ECO:0000256" key="3">
    <source>
        <dbReference type="ARBA" id="ARBA00022777"/>
    </source>
</evidence>
<keyword evidence="4" id="KW-0119">Carbohydrate metabolism</keyword>
<gene>
    <name evidence="8" type="ORF">KUTeg_015163</name>
</gene>
<feature type="domain" description="Carbohydrate kinase FGGY N-terminal" evidence="6">
    <location>
        <begin position="161"/>
        <end position="301"/>
    </location>
</feature>
<comment type="caution">
    <text evidence="8">The sequence shown here is derived from an EMBL/GenBank/DDBJ whole genome shotgun (WGS) entry which is preliminary data.</text>
</comment>
<keyword evidence="4" id="KW-0067">ATP-binding</keyword>
<protein>
    <recommendedName>
        <fullName evidence="4">Xylulose kinase</fullName>
        <ecNumber evidence="4">2.7.1.17</ecNumber>
    </recommendedName>
</protein>
<evidence type="ECO:0000256" key="1">
    <source>
        <dbReference type="ARBA" id="ARBA00009156"/>
    </source>
</evidence>
<evidence type="ECO:0000256" key="2">
    <source>
        <dbReference type="ARBA" id="ARBA00022679"/>
    </source>
</evidence>
<evidence type="ECO:0000256" key="4">
    <source>
        <dbReference type="RuleBase" id="RU367058"/>
    </source>
</evidence>
<feature type="transmembrane region" description="Helical" evidence="5">
    <location>
        <begin position="102"/>
        <end position="120"/>
    </location>
</feature>
<keyword evidence="4" id="KW-0859">Xylose metabolism</keyword>
<evidence type="ECO:0000256" key="5">
    <source>
        <dbReference type="SAM" id="Phobius"/>
    </source>
</evidence>
<keyword evidence="9" id="KW-1185">Reference proteome</keyword>
<keyword evidence="5" id="KW-1133">Transmembrane helix</keyword>
<keyword evidence="5" id="KW-0812">Transmembrane</keyword>
<evidence type="ECO:0000259" key="7">
    <source>
        <dbReference type="Pfam" id="PF02782"/>
    </source>
</evidence>
<dbReference type="CDD" id="cd07776">
    <property type="entry name" value="ASKHA_NBD_FGGY_SpXK-like"/>
    <property type="match status" value="1"/>
</dbReference>
<organism evidence="8 9">
    <name type="scientific">Tegillarca granosa</name>
    <name type="common">Malaysian cockle</name>
    <name type="synonym">Anadara granosa</name>
    <dbReference type="NCBI Taxonomy" id="220873"/>
    <lineage>
        <taxon>Eukaryota</taxon>
        <taxon>Metazoa</taxon>
        <taxon>Spiralia</taxon>
        <taxon>Lophotrochozoa</taxon>
        <taxon>Mollusca</taxon>
        <taxon>Bivalvia</taxon>
        <taxon>Autobranchia</taxon>
        <taxon>Pteriomorphia</taxon>
        <taxon>Arcoida</taxon>
        <taxon>Arcoidea</taxon>
        <taxon>Arcidae</taxon>
        <taxon>Tegillarca</taxon>
    </lineage>
</organism>
<dbReference type="InterPro" id="IPR018485">
    <property type="entry name" value="FGGY_C"/>
</dbReference>
<evidence type="ECO:0000313" key="9">
    <source>
        <dbReference type="Proteomes" id="UP001217089"/>
    </source>
</evidence>
<dbReference type="PANTHER" id="PTHR10196">
    <property type="entry name" value="SUGAR KINASE"/>
    <property type="match status" value="1"/>
</dbReference>
<dbReference type="InterPro" id="IPR018484">
    <property type="entry name" value="FGGY_N"/>
</dbReference>
<dbReference type="Proteomes" id="UP001217089">
    <property type="component" value="Unassembled WGS sequence"/>
</dbReference>
<name>A0ABQ9EQ07_TEGGR</name>
<dbReference type="EC" id="2.7.1.17" evidence="4"/>
<accession>A0ABQ9EQ07</accession>
<proteinExistence type="inferred from homology"/>
<dbReference type="PANTHER" id="PTHR10196:SF57">
    <property type="entry name" value="XYLULOSE KINASE"/>
    <property type="match status" value="1"/>
</dbReference>
<reference evidence="8 9" key="1">
    <citation type="submission" date="2022-12" db="EMBL/GenBank/DDBJ databases">
        <title>Chromosome-level genome of Tegillarca granosa.</title>
        <authorList>
            <person name="Kim J."/>
        </authorList>
    </citation>
    <scope>NUCLEOTIDE SEQUENCE [LARGE SCALE GENOMIC DNA]</scope>
    <source>
        <strain evidence="8">Teg-2019</strain>
        <tissue evidence="8">Adductor muscle</tissue>
    </source>
</reference>